<evidence type="ECO:0000313" key="3">
    <source>
        <dbReference type="Proteomes" id="UP000053260"/>
    </source>
</evidence>
<dbReference type="Gene3D" id="3.10.380.20">
    <property type="entry name" value="Novel toxin 21 (CdiA), C-terminal domain"/>
    <property type="match status" value="1"/>
</dbReference>
<accession>A0A101UR77</accession>
<dbReference type="InterPro" id="IPR038181">
    <property type="entry name" value="Ntox21_sf"/>
</dbReference>
<evidence type="ECO:0000256" key="1">
    <source>
        <dbReference type="SAM" id="MobiDB-lite"/>
    </source>
</evidence>
<gene>
    <name evidence="2" type="ORF">AQJ91_41700</name>
</gene>
<name>A0A101UR77_9ACTN</name>
<comment type="caution">
    <text evidence="2">The sequence shown here is derived from an EMBL/GenBank/DDBJ whole genome shotgun (WGS) entry which is preliminary data.</text>
</comment>
<keyword evidence="3" id="KW-1185">Reference proteome</keyword>
<sequence length="85" mass="9300">MKPGYKPAPFNPKDPYSPESVKGRQDYNKQLYPTTNADRAAELGDHTTIKPNRAPFYSHSQEVFSNGKNYISSCSAGCGLFAGLA</sequence>
<dbReference type="AlphaFoldDB" id="A0A101UR77"/>
<feature type="region of interest" description="Disordered" evidence="1">
    <location>
        <begin position="1"/>
        <end position="28"/>
    </location>
</feature>
<protein>
    <submittedName>
        <fullName evidence="2">Uncharacterized protein</fullName>
    </submittedName>
</protein>
<proteinExistence type="predicted"/>
<dbReference type="EMBL" id="LMXB01000113">
    <property type="protein sequence ID" value="KUO15383.1"/>
    <property type="molecule type" value="Genomic_DNA"/>
</dbReference>
<dbReference type="Proteomes" id="UP000053260">
    <property type="component" value="Unassembled WGS sequence"/>
</dbReference>
<evidence type="ECO:0000313" key="2">
    <source>
        <dbReference type="EMBL" id="KUO15383.1"/>
    </source>
</evidence>
<dbReference type="RefSeq" id="WP_067033254.1">
    <property type="nucleotide sequence ID" value="NZ_KQ949118.1"/>
</dbReference>
<organism evidence="2 3">
    <name type="scientific">Streptomyces dysideae</name>
    <dbReference type="NCBI Taxonomy" id="909626"/>
    <lineage>
        <taxon>Bacteria</taxon>
        <taxon>Bacillati</taxon>
        <taxon>Actinomycetota</taxon>
        <taxon>Actinomycetes</taxon>
        <taxon>Kitasatosporales</taxon>
        <taxon>Streptomycetaceae</taxon>
        <taxon>Streptomyces</taxon>
    </lineage>
</organism>
<reference evidence="2 3" key="1">
    <citation type="submission" date="2015-10" db="EMBL/GenBank/DDBJ databases">
        <title>Draft genome sequence of Streptomyces sp. RV15, isolated from a marine sponge.</title>
        <authorList>
            <person name="Ruckert C."/>
            <person name="Abdelmohsen U.R."/>
            <person name="Winkler A."/>
            <person name="Hentschel U."/>
            <person name="Kalinowski J."/>
            <person name="Kampfer P."/>
            <person name="Glaeser S."/>
        </authorList>
    </citation>
    <scope>NUCLEOTIDE SEQUENCE [LARGE SCALE GENOMIC DNA]</scope>
    <source>
        <strain evidence="2 3">RV15</strain>
    </source>
</reference>
<dbReference type="OrthoDB" id="9152838at2"/>